<dbReference type="KEGG" id="hdi:HDIA_1517"/>
<dbReference type="AlphaFoldDB" id="A0A2C9D4H1"/>
<protein>
    <submittedName>
        <fullName evidence="1">Uncharacterized protein</fullName>
    </submittedName>
</protein>
<evidence type="ECO:0000313" key="1">
    <source>
        <dbReference type="EMBL" id="SON55058.1"/>
    </source>
</evidence>
<dbReference type="EMBL" id="LT960614">
    <property type="protein sequence ID" value="SON55058.1"/>
    <property type="molecule type" value="Genomic_DNA"/>
</dbReference>
<name>A0A2C9D4H1_9HYPH</name>
<sequence length="67" mass="6783">MIAFSTGHATSLWIDYGAPAQAGIPGGAIGANALLASPRSSPYDPRPFARAQIQEGLAGSCSRGPAR</sequence>
<evidence type="ECO:0000313" key="2">
    <source>
        <dbReference type="Proteomes" id="UP000223606"/>
    </source>
</evidence>
<reference evidence="2" key="1">
    <citation type="submission" date="2017-09" db="EMBL/GenBank/DDBJ databases">
        <title>Genome sequence of Nannocystis excedens DSM 71.</title>
        <authorList>
            <person name="Blom J."/>
        </authorList>
    </citation>
    <scope>NUCLEOTIDE SEQUENCE [LARGE SCALE GENOMIC DNA]</scope>
    <source>
        <strain evidence="2">type strain: E19</strain>
    </source>
</reference>
<proteinExistence type="predicted"/>
<gene>
    <name evidence="1" type="ORF">HDIA_1517</name>
</gene>
<accession>A0A2C9D4H1</accession>
<dbReference type="Proteomes" id="UP000223606">
    <property type="component" value="Chromosome 1"/>
</dbReference>
<keyword evidence="2" id="KW-1185">Reference proteome</keyword>
<organism evidence="1 2">
    <name type="scientific">Hartmannibacter diazotrophicus</name>
    <dbReference type="NCBI Taxonomy" id="1482074"/>
    <lineage>
        <taxon>Bacteria</taxon>
        <taxon>Pseudomonadati</taxon>
        <taxon>Pseudomonadota</taxon>
        <taxon>Alphaproteobacteria</taxon>
        <taxon>Hyphomicrobiales</taxon>
        <taxon>Pleomorphomonadaceae</taxon>
        <taxon>Hartmannibacter</taxon>
    </lineage>
</organism>